<dbReference type="STRING" id="177437.HRM2_27650"/>
<keyword evidence="3" id="KW-1185">Reference proteome</keyword>
<accession>C0QJ42</accession>
<evidence type="ECO:0000313" key="2">
    <source>
        <dbReference type="EMBL" id="ACN15855.1"/>
    </source>
</evidence>
<reference evidence="2 3" key="1">
    <citation type="journal article" date="2009" name="Environ. Microbiol.">
        <title>Genome sequence of Desulfobacterium autotrophicum HRM2, a marine sulfate reducer oxidizing organic carbon completely to carbon dioxide.</title>
        <authorList>
            <person name="Strittmatter A.W."/>
            <person name="Liesegang H."/>
            <person name="Rabus R."/>
            <person name="Decker I."/>
            <person name="Amann J."/>
            <person name="Andres S."/>
            <person name="Henne A."/>
            <person name="Fricke W.F."/>
            <person name="Martinez-Arias R."/>
            <person name="Bartels D."/>
            <person name="Goesmann A."/>
            <person name="Krause L."/>
            <person name="Puehler A."/>
            <person name="Klenk H.P."/>
            <person name="Richter M."/>
            <person name="Schuler M."/>
            <person name="Gloeckner F.O."/>
            <person name="Meyerdierks A."/>
            <person name="Gottschalk G."/>
            <person name="Amann R."/>
        </authorList>
    </citation>
    <scope>NUCLEOTIDE SEQUENCE [LARGE SCALE GENOMIC DNA]</scope>
    <source>
        <strain evidence="3">ATCC 43914 / DSM 3382 / HRM2</strain>
    </source>
</reference>
<dbReference type="KEGG" id="dat:HRM2_27650"/>
<dbReference type="eggNOG" id="COG3419">
    <property type="taxonomic scope" value="Bacteria"/>
</dbReference>
<evidence type="ECO:0000256" key="1">
    <source>
        <dbReference type="SAM" id="Phobius"/>
    </source>
</evidence>
<protein>
    <submittedName>
        <fullName evidence="2">PilY1</fullName>
    </submittedName>
</protein>
<keyword evidence="1" id="KW-0472">Membrane</keyword>
<dbReference type="EMBL" id="CP001087">
    <property type="protein sequence ID" value="ACN15855.1"/>
    <property type="molecule type" value="Genomic_DNA"/>
</dbReference>
<evidence type="ECO:0000313" key="3">
    <source>
        <dbReference type="Proteomes" id="UP000000442"/>
    </source>
</evidence>
<dbReference type="HOGENOM" id="CLU_001890_0_1_7"/>
<keyword evidence="1" id="KW-0812">Transmembrane</keyword>
<proteinExistence type="predicted"/>
<keyword evidence="1" id="KW-1133">Transmembrane helix</keyword>
<gene>
    <name evidence="2" type="primary">pilY1</name>
    <name evidence="2" type="ordered locus">HRM2_27650</name>
</gene>
<organism evidence="2 3">
    <name type="scientific">Desulforapulum autotrophicum (strain ATCC 43914 / DSM 3382 / VKM B-1955 / HRM2)</name>
    <name type="common">Desulfobacterium autotrophicum</name>
    <dbReference type="NCBI Taxonomy" id="177437"/>
    <lineage>
        <taxon>Bacteria</taxon>
        <taxon>Pseudomonadati</taxon>
        <taxon>Thermodesulfobacteriota</taxon>
        <taxon>Desulfobacteria</taxon>
        <taxon>Desulfobacterales</taxon>
        <taxon>Desulfobacteraceae</taxon>
        <taxon>Desulforapulum</taxon>
    </lineage>
</organism>
<name>C0QJ42_DESAH</name>
<dbReference type="Proteomes" id="UP000000442">
    <property type="component" value="Chromosome"/>
</dbReference>
<feature type="transmembrane region" description="Helical" evidence="1">
    <location>
        <begin position="12"/>
        <end position="33"/>
    </location>
</feature>
<sequence length="1715" mass="189082">MPKRLIRLLCIGYYTLMAIVFSAVCLPLSSFAAKSSDYKSVPPFVTAGVPPLVMLVMGRDHKLYYEAYNDASDLNDDGTLDVGYNPSIEYYGYFDSYKEYEYDSGNKRFEPVDYTTDKKVTAAGRWSGDFLNYLTMSRIDCIRKVLYGGKRSVDTATETVLERAYIPNDAHCWGKEYVDGSGYLISDYTPYTQPTAGTRHLFASGSLATNGPPLLRVKLNSNYRIWKWVSAESGDGILGDGLVGKPVSQYEVRVKVGVSSLPDLESERLYTDHNTSATVYKPTGFLQNKGESNQIYFGLITGSYENHLSGGVLRKNIKSINDEINPDTGEFNYKDTNGIGGIIKTIDNFRVIGFNHSTHKWDHTTYAGPIAEGQNYMWGNPTGEMMYEALRYFAGTKSATTNFVSGVGDGNDRGIDLPLESAWDDPYETNYSYCAKPFMMVISDINPSYDTDQLPGVDTNFSTSFTGTLGTMNVSNLADTISIGEGINGSYYIGQSEADFDTACSPKTVTGLGNIRGLCPEEPTKLGGYYSASVAYYGNTTDINTNASQNQKVSTYAVGLASTLPEIEISMDGNNLITLVPFAKTVYSTAGGGVTAARGDFQPTCAITDFYVDNIGPASGKFRVTYEHAEQGSDYDMDCMVTYEYTKTSATTVQIKISSLDAVYGGGSKQHFGYIISGTTADGVYLEIKNNTQPDHEDKDYYLDTPGTFGPNQGVADTNWDDNTNLPNEKTRVFTASSSGSTATLLKNPLWYAAKWGGFEDSNENNLLDLNEEWDKDNDGVPDTYFYIQNPLMLVEKFDKSFEDILKRTASGTAASVISQTRSGEGAVYQAVFYPEFKGPLGNTVTWVGELHSLFVDSYGNMREDTNGNAKLDIDSDRVIVFDGTTIFKYDDHDGNEIIDEDQTPVFTGTINDVKYLWSSSNWLNEMLDNEAVSQRIYKTATRNRYIFTFVDVNNNMVVDSGEQIPFISENPPSVANLTDTSTIYPYLTLFPTFGDEPSIVSDGNDVSIDNLRANSGLFNEFLIKQSSRVANYIRGIDQPSFTSATTPSYTLPEFRSRQVDYDDDGTLETWRMGDIVYSTPTIVSRPAENYHLLYRDASYATFADRFKNRRHVVYAGANDGMFHAFNGGFYDASNKEFKKSFKTGGDKEVEYDFGAELWAYVPYNLLPHLYWLTESDYPHVYYCDLKPKVFDAKVLPDGSFDWNNDGFIDAGDEDGEPDWGTFLVAGMRFGGGEIVADMDKSDGDSANVDKDRTMSSAYFIFDITDPESEPTVVAEIKMEDLGYTTCYPVVVPMKDKRDVSDPLDGKETINENEWYLVFGSGPASADGKADGNNLSGALEQAISKQKGKLYVVDFKKLVLEDELKTLEAANGVFTTAPAATGHDYYQELDDNSFISDPVAVDFDLDFNADAVYFGTVSGDGTGANPWGGKLRRIVIDNQTDLSQWDGDSIFMNLDSESVPALTPGQPIVAASSVGLDNQGNRWVFVGTGRFFSRNDSANTDQQSYYGLKEPFTDANNNKLWDSGELMTWGTVPRSSLLNVTNGLVSDDRTVEGVVSPTAVAITDWDTLVKEAEETTSNGWHMNFLPSANKERNLGQATLLGDLLTFTTYIPSADICSFEGKSNLYAVYYKTGTSYFESVIGYLDSNGNGDIDAGENKLQKKISLGKGLSVTPNVHVGKQEGSKAFVQTSTGAIKTIEQKNPGTTKSGVTSWEDVE</sequence>